<feature type="compositionally biased region" description="Polar residues" evidence="1">
    <location>
        <begin position="105"/>
        <end position="115"/>
    </location>
</feature>
<evidence type="ECO:0000313" key="3">
    <source>
        <dbReference type="Proteomes" id="UP000001746"/>
    </source>
</evidence>
<dbReference type="STRING" id="485914.Hmuk_0477"/>
<dbReference type="OrthoDB" id="217433at2157"/>
<dbReference type="Proteomes" id="UP000001746">
    <property type="component" value="Chromosome"/>
</dbReference>
<evidence type="ECO:0000313" key="2">
    <source>
        <dbReference type="EMBL" id="ACV46611.1"/>
    </source>
</evidence>
<reference evidence="2 3" key="1">
    <citation type="journal article" date="2009" name="Stand. Genomic Sci.">
        <title>Complete genome sequence of Halomicrobium mukohataei type strain (arg-2).</title>
        <authorList>
            <person name="Tindall B.J."/>
            <person name="Schneider S."/>
            <person name="Lapidus A."/>
            <person name="Copeland A."/>
            <person name="Glavina Del Rio T."/>
            <person name="Nolan M."/>
            <person name="Lucas S."/>
            <person name="Chen F."/>
            <person name="Tice H."/>
            <person name="Cheng J.F."/>
            <person name="Saunders E."/>
            <person name="Bruce D."/>
            <person name="Goodwin L."/>
            <person name="Pitluck S."/>
            <person name="Mikhailova N."/>
            <person name="Pati A."/>
            <person name="Ivanova N."/>
            <person name="Mavrommatis K."/>
            <person name="Chen A."/>
            <person name="Palaniappan K."/>
            <person name="Chain P."/>
            <person name="Land M."/>
            <person name="Hauser L."/>
            <person name="Chang Y.J."/>
            <person name="Jeffries C.D."/>
            <person name="Brettin T."/>
            <person name="Han C."/>
            <person name="Rohde M."/>
            <person name="Goker M."/>
            <person name="Bristow J."/>
            <person name="Eisen J.A."/>
            <person name="Markowitz V."/>
            <person name="Hugenholtz P."/>
            <person name="Klenk H.P."/>
            <person name="Kyrpides N.C."/>
            <person name="Detter J.C."/>
        </authorList>
    </citation>
    <scope>NUCLEOTIDE SEQUENCE [LARGE SCALE GENOMIC DNA]</scope>
    <source>
        <strain evidence="3">ATCC 700874 / DSM 12286 / JCM 9738 / NCIMB 13541</strain>
    </source>
</reference>
<dbReference type="eggNOG" id="ENOG502N5FZ">
    <property type="taxonomic scope" value="Archaea"/>
</dbReference>
<proteinExistence type="predicted"/>
<feature type="region of interest" description="Disordered" evidence="1">
    <location>
        <begin position="82"/>
        <end position="118"/>
    </location>
</feature>
<dbReference type="AlphaFoldDB" id="C7NYF0"/>
<dbReference type="KEGG" id="hmu:Hmuk_0477"/>
<accession>C7NYF0</accession>
<organism evidence="2 3">
    <name type="scientific">Halomicrobium mukohataei (strain ATCC 700874 / DSM 12286 / JCM 9738 / NCIMB 13541)</name>
    <name type="common">Haloarcula mukohataei</name>
    <dbReference type="NCBI Taxonomy" id="485914"/>
    <lineage>
        <taxon>Archaea</taxon>
        <taxon>Methanobacteriati</taxon>
        <taxon>Methanobacteriota</taxon>
        <taxon>Stenosarchaea group</taxon>
        <taxon>Halobacteria</taxon>
        <taxon>Halobacteriales</taxon>
        <taxon>Haloarculaceae</taxon>
        <taxon>Halomicrobium</taxon>
    </lineage>
</organism>
<sequence length="294" mass="32100">MTFDGPIATTWGKALAALRDKVTSMTGYSVVDTSSGGGDASVPTNDWFVIATPFNEYIRFRPNTDQDNRGLTPEYGVDWDTGSSSWNDRYPNDPGNRLKEIGRNDGTTGKITAHQSDGGGIQEGDAVTYWLEYVDSGFALYFQREEADGNDGDGMIFFEEVTQLWDYDDAATHEANMIFGVAGHVADSIDYNPIKQVALDCRMAQSGSSPHHYAQGVANPDANYNNYPYTDGVARSSSYRNASGADAVIGRYEMVLQERSGGDAAHRDTIQDADGNDLYTILNRDAASVALRMD</sequence>
<protein>
    <submittedName>
        <fullName evidence="2">Uncharacterized protein</fullName>
    </submittedName>
</protein>
<keyword evidence="3" id="KW-1185">Reference proteome</keyword>
<evidence type="ECO:0000256" key="1">
    <source>
        <dbReference type="SAM" id="MobiDB-lite"/>
    </source>
</evidence>
<gene>
    <name evidence="2" type="ordered locus">Hmuk_0477</name>
</gene>
<name>C7NYF0_HALMD</name>
<dbReference type="RefSeq" id="WP_012808004.1">
    <property type="nucleotide sequence ID" value="NC_013202.1"/>
</dbReference>
<dbReference type="EMBL" id="CP001688">
    <property type="protein sequence ID" value="ACV46611.1"/>
    <property type="molecule type" value="Genomic_DNA"/>
</dbReference>
<dbReference type="HOGENOM" id="CLU_945283_0_0_2"/>
<dbReference type="GeneID" id="8409976"/>